<feature type="compositionally biased region" description="Low complexity" evidence="1">
    <location>
        <begin position="20"/>
        <end position="33"/>
    </location>
</feature>
<feature type="region of interest" description="Disordered" evidence="1">
    <location>
        <begin position="1"/>
        <end position="74"/>
    </location>
</feature>
<dbReference type="CDD" id="cd14688">
    <property type="entry name" value="bZIP_YAP"/>
    <property type="match status" value="1"/>
</dbReference>
<evidence type="ECO:0000313" key="3">
    <source>
        <dbReference type="Proteomes" id="UP001274830"/>
    </source>
</evidence>
<dbReference type="InterPro" id="IPR046347">
    <property type="entry name" value="bZIP_sf"/>
</dbReference>
<feature type="region of interest" description="Disordered" evidence="1">
    <location>
        <begin position="224"/>
        <end position="247"/>
    </location>
</feature>
<feature type="region of interest" description="Disordered" evidence="1">
    <location>
        <begin position="127"/>
        <end position="208"/>
    </location>
</feature>
<dbReference type="Proteomes" id="UP001274830">
    <property type="component" value="Unassembled WGS sequence"/>
</dbReference>
<proteinExistence type="predicted"/>
<feature type="compositionally biased region" description="Low complexity" evidence="1">
    <location>
        <begin position="400"/>
        <end position="414"/>
    </location>
</feature>
<name>A0AAE0WJE5_9PEZI</name>
<dbReference type="AlphaFoldDB" id="A0AAE0WJE5"/>
<feature type="compositionally biased region" description="Polar residues" evidence="1">
    <location>
        <begin position="1"/>
        <end position="13"/>
    </location>
</feature>
<accession>A0AAE0WJE5</accession>
<protein>
    <recommendedName>
        <fullName evidence="4">BZIP domain-containing protein</fullName>
    </recommendedName>
</protein>
<feature type="compositionally biased region" description="Polar residues" evidence="1">
    <location>
        <begin position="42"/>
        <end position="51"/>
    </location>
</feature>
<keyword evidence="3" id="KW-1185">Reference proteome</keyword>
<feature type="compositionally biased region" description="Polar residues" evidence="1">
    <location>
        <begin position="143"/>
        <end position="153"/>
    </location>
</feature>
<dbReference type="Gene3D" id="1.20.5.170">
    <property type="match status" value="1"/>
</dbReference>
<feature type="compositionally biased region" description="Low complexity" evidence="1">
    <location>
        <begin position="195"/>
        <end position="208"/>
    </location>
</feature>
<sequence>MDADLSTTGSLERQPSHGYASSGSESKRPSGSSGKKRASRAGTRSVTTLSAAQLERKRANDREAQRAIRQRTKDHIDILERTVSELRGTNESSEKIVAVTRQRNFELEEENTFLRSRLNDAAYRGADTSDVHGLSEPSAVSAHATSPATALSTTGSSIQRPSSTSSPRSLSVTTASQSSNSRHSSFQQMGQFPGSAPSSLLPVSSSSTMTTPTALTAWRSHDGIPSAQVPQTQQASAYHLADSSSRPEWVPTTQHYQYSSAAVAQRPQQYEQHQAPPGSASGMAQHYVQTPVMPYTPMHAPTIQQQQPYHPPQLPPQSEFQNMAVSSPAAYNVPPYPPGQPQQAYATQPQPQSYQQQPASLQTNPVQMSPAGSVYSPAHSQMQPPPLPPTSYAPMTADRQYAPQQLHPPLQYPQDAASHGYSLTHYPSG</sequence>
<dbReference type="GO" id="GO:0003700">
    <property type="term" value="F:DNA-binding transcription factor activity"/>
    <property type="evidence" value="ECO:0007669"/>
    <property type="project" value="InterPro"/>
</dbReference>
<dbReference type="SUPFAM" id="SSF57959">
    <property type="entry name" value="Leucine zipper domain"/>
    <property type="match status" value="1"/>
</dbReference>
<evidence type="ECO:0008006" key="4">
    <source>
        <dbReference type="Google" id="ProtNLM"/>
    </source>
</evidence>
<feature type="region of interest" description="Disordered" evidence="1">
    <location>
        <begin position="295"/>
        <end position="429"/>
    </location>
</feature>
<evidence type="ECO:0000256" key="1">
    <source>
        <dbReference type="SAM" id="MobiDB-lite"/>
    </source>
</evidence>
<feature type="compositionally biased region" description="Low complexity" evidence="1">
    <location>
        <begin position="341"/>
        <end position="359"/>
    </location>
</feature>
<reference evidence="2" key="1">
    <citation type="submission" date="2023-07" db="EMBL/GenBank/DDBJ databases">
        <title>Black Yeasts Isolated from many extreme environments.</title>
        <authorList>
            <person name="Coleine C."/>
            <person name="Stajich J.E."/>
            <person name="Selbmann L."/>
        </authorList>
    </citation>
    <scope>NUCLEOTIDE SEQUENCE</scope>
    <source>
        <strain evidence="2">CCFEE 5485</strain>
    </source>
</reference>
<organism evidence="2 3">
    <name type="scientific">Recurvomyces mirabilis</name>
    <dbReference type="NCBI Taxonomy" id="574656"/>
    <lineage>
        <taxon>Eukaryota</taxon>
        <taxon>Fungi</taxon>
        <taxon>Dikarya</taxon>
        <taxon>Ascomycota</taxon>
        <taxon>Pezizomycotina</taxon>
        <taxon>Dothideomycetes</taxon>
        <taxon>Dothideomycetidae</taxon>
        <taxon>Mycosphaerellales</taxon>
        <taxon>Teratosphaeriaceae</taxon>
        <taxon>Recurvomyces</taxon>
    </lineage>
</organism>
<feature type="compositionally biased region" description="Polar residues" evidence="1">
    <location>
        <begin position="260"/>
        <end position="272"/>
    </location>
</feature>
<comment type="caution">
    <text evidence="2">The sequence shown here is derived from an EMBL/GenBank/DDBJ whole genome shotgun (WGS) entry which is preliminary data.</text>
</comment>
<feature type="compositionally biased region" description="Polar residues" evidence="1">
    <location>
        <begin position="228"/>
        <end position="247"/>
    </location>
</feature>
<evidence type="ECO:0000313" key="2">
    <source>
        <dbReference type="EMBL" id="KAK3672800.1"/>
    </source>
</evidence>
<gene>
    <name evidence="2" type="ORF">LTR78_007386</name>
</gene>
<feature type="compositionally biased region" description="Low complexity" evidence="1">
    <location>
        <begin position="154"/>
        <end position="188"/>
    </location>
</feature>
<feature type="compositionally biased region" description="Basic and acidic residues" evidence="1">
    <location>
        <begin position="54"/>
        <end position="74"/>
    </location>
</feature>
<feature type="region of interest" description="Disordered" evidence="1">
    <location>
        <begin position="260"/>
        <end position="283"/>
    </location>
</feature>
<dbReference type="EMBL" id="JAUTXT010000030">
    <property type="protein sequence ID" value="KAK3672800.1"/>
    <property type="molecule type" value="Genomic_DNA"/>
</dbReference>